<keyword evidence="4" id="KW-0472">Membrane</keyword>
<dbReference type="InterPro" id="IPR008630">
    <property type="entry name" value="Glyco_trans_34"/>
</dbReference>
<gene>
    <name evidence="5" type="ORF">FRX48_00052</name>
</gene>
<dbReference type="Gene3D" id="3.90.550.10">
    <property type="entry name" value="Spore Coat Polysaccharide Biosynthesis Protein SpsA, Chain A"/>
    <property type="match status" value="1"/>
</dbReference>
<dbReference type="AlphaFoldDB" id="A0A5M8Q1S1"/>
<accession>A0A5M8Q1S1</accession>
<dbReference type="GO" id="GO:0000139">
    <property type="term" value="C:Golgi membrane"/>
    <property type="evidence" value="ECO:0007669"/>
    <property type="project" value="TreeGrafter"/>
</dbReference>
<dbReference type="Proteomes" id="UP000324767">
    <property type="component" value="Unassembled WGS sequence"/>
</dbReference>
<keyword evidence="3 5" id="KW-0808">Transferase</keyword>
<comment type="similarity">
    <text evidence="1">Belongs to the glycosyltransferase 34 family.</text>
</comment>
<dbReference type="OrthoDB" id="407658at2759"/>
<sequence length="231" mass="25724">MLSHGSYLDAGVAPLSNGHVFVAPRPLLRLLGSVSVALLFFFTVRYVTNPFRNEVTRSSVPTAEEFGFQSSQPSSVEFLRTGSYPLEHRITAHERDNGNHAIGAESTIGKVTILYHGRDPTFVRAIQTHEAHNKRFGYPLLVLRHGLLDGVWTKPATILSALLEELRKPEGDRLKWLMWFDADSIIMNPNVPLDIFLPPPAFSPYIFLSPLIHTGSITVSSLLKCIHGLRS</sequence>
<dbReference type="GO" id="GO:0016757">
    <property type="term" value="F:glycosyltransferase activity"/>
    <property type="evidence" value="ECO:0007669"/>
    <property type="project" value="UniProtKB-KW"/>
</dbReference>
<keyword evidence="4" id="KW-1133">Transmembrane helix</keyword>
<reference evidence="5 6" key="1">
    <citation type="submission" date="2019-09" db="EMBL/GenBank/DDBJ databases">
        <title>The hologenome of the rock-dwelling lichen Lasallia pustulata.</title>
        <authorList>
            <person name="Greshake Tzovaras B."/>
            <person name="Segers F."/>
            <person name="Bicker A."/>
            <person name="Dal Grande F."/>
            <person name="Otte J."/>
            <person name="Hankeln T."/>
            <person name="Schmitt I."/>
            <person name="Ebersberger I."/>
        </authorList>
    </citation>
    <scope>NUCLEOTIDE SEQUENCE [LARGE SCALE GENOMIC DNA]</scope>
    <source>
        <strain evidence="5">A1-1</strain>
    </source>
</reference>
<evidence type="ECO:0000256" key="2">
    <source>
        <dbReference type="ARBA" id="ARBA00022676"/>
    </source>
</evidence>
<evidence type="ECO:0000256" key="3">
    <source>
        <dbReference type="ARBA" id="ARBA00022679"/>
    </source>
</evidence>
<dbReference type="InterPro" id="IPR029044">
    <property type="entry name" value="Nucleotide-diphossugar_trans"/>
</dbReference>
<evidence type="ECO:0000256" key="4">
    <source>
        <dbReference type="SAM" id="Phobius"/>
    </source>
</evidence>
<evidence type="ECO:0000256" key="1">
    <source>
        <dbReference type="ARBA" id="ARBA00005664"/>
    </source>
</evidence>
<feature type="transmembrane region" description="Helical" evidence="4">
    <location>
        <begin position="27"/>
        <end position="47"/>
    </location>
</feature>
<name>A0A5M8Q1S1_9LECA</name>
<dbReference type="PANTHER" id="PTHR31306:SF8">
    <property type="entry name" value="GLYCOSYLTRANSFERASE FAMILY 34 PROTEIN"/>
    <property type="match status" value="1"/>
</dbReference>
<keyword evidence="4" id="KW-0812">Transmembrane</keyword>
<dbReference type="EMBL" id="VXIT01000001">
    <property type="protein sequence ID" value="KAA6415337.1"/>
    <property type="molecule type" value="Genomic_DNA"/>
</dbReference>
<organism evidence="5 6">
    <name type="scientific">Lasallia pustulata</name>
    <dbReference type="NCBI Taxonomy" id="136370"/>
    <lineage>
        <taxon>Eukaryota</taxon>
        <taxon>Fungi</taxon>
        <taxon>Dikarya</taxon>
        <taxon>Ascomycota</taxon>
        <taxon>Pezizomycotina</taxon>
        <taxon>Lecanoromycetes</taxon>
        <taxon>OSLEUM clade</taxon>
        <taxon>Umbilicariomycetidae</taxon>
        <taxon>Umbilicariales</taxon>
        <taxon>Umbilicariaceae</taxon>
        <taxon>Lasallia</taxon>
    </lineage>
</organism>
<protein>
    <submittedName>
        <fullName evidence="5">Glycosyltransferase family 34 protein</fullName>
    </submittedName>
</protein>
<dbReference type="PANTHER" id="PTHR31306">
    <property type="entry name" value="ALPHA-1,6-MANNOSYLTRANSFERASE MNN11-RELATED"/>
    <property type="match status" value="1"/>
</dbReference>
<keyword evidence="2" id="KW-0328">Glycosyltransferase</keyword>
<dbReference type="GO" id="GO:0006487">
    <property type="term" value="P:protein N-linked glycosylation"/>
    <property type="evidence" value="ECO:0007669"/>
    <property type="project" value="TreeGrafter"/>
</dbReference>
<comment type="caution">
    <text evidence="5">The sequence shown here is derived from an EMBL/GenBank/DDBJ whole genome shotgun (WGS) entry which is preliminary data.</text>
</comment>
<proteinExistence type="inferred from homology"/>
<evidence type="ECO:0000313" key="6">
    <source>
        <dbReference type="Proteomes" id="UP000324767"/>
    </source>
</evidence>
<evidence type="ECO:0000313" key="5">
    <source>
        <dbReference type="EMBL" id="KAA6415337.1"/>
    </source>
</evidence>